<keyword evidence="2" id="KW-1185">Reference proteome</keyword>
<organism evidence="1 2">
    <name type="scientific">Dendrobium nobile</name>
    <name type="common">Orchid</name>
    <dbReference type="NCBI Taxonomy" id="94219"/>
    <lineage>
        <taxon>Eukaryota</taxon>
        <taxon>Viridiplantae</taxon>
        <taxon>Streptophyta</taxon>
        <taxon>Embryophyta</taxon>
        <taxon>Tracheophyta</taxon>
        <taxon>Spermatophyta</taxon>
        <taxon>Magnoliopsida</taxon>
        <taxon>Liliopsida</taxon>
        <taxon>Asparagales</taxon>
        <taxon>Orchidaceae</taxon>
        <taxon>Epidendroideae</taxon>
        <taxon>Malaxideae</taxon>
        <taxon>Dendrobiinae</taxon>
        <taxon>Dendrobium</taxon>
    </lineage>
</organism>
<name>A0A8T3BW09_DENNO</name>
<evidence type="ECO:0000313" key="2">
    <source>
        <dbReference type="Proteomes" id="UP000829196"/>
    </source>
</evidence>
<gene>
    <name evidence="1" type="ORF">KFK09_007278</name>
</gene>
<accession>A0A8T3BW09</accession>
<dbReference type="AlphaFoldDB" id="A0A8T3BW09"/>
<protein>
    <submittedName>
        <fullName evidence="1">Uncharacterized protein</fullName>
    </submittedName>
</protein>
<reference evidence="1" key="1">
    <citation type="journal article" date="2022" name="Front. Genet.">
        <title>Chromosome-Scale Assembly of the Dendrobium nobile Genome Provides Insights Into the Molecular Mechanism of the Biosynthesis of the Medicinal Active Ingredient of Dendrobium.</title>
        <authorList>
            <person name="Xu Q."/>
            <person name="Niu S.-C."/>
            <person name="Li K.-L."/>
            <person name="Zheng P.-J."/>
            <person name="Zhang X.-J."/>
            <person name="Jia Y."/>
            <person name="Liu Y."/>
            <person name="Niu Y.-X."/>
            <person name="Yu L.-H."/>
            <person name="Chen D.-F."/>
            <person name="Zhang G.-Q."/>
        </authorList>
    </citation>
    <scope>NUCLEOTIDE SEQUENCE</scope>
    <source>
        <tissue evidence="1">Leaf</tissue>
    </source>
</reference>
<comment type="caution">
    <text evidence="1">The sequence shown here is derived from an EMBL/GenBank/DDBJ whole genome shotgun (WGS) entry which is preliminary data.</text>
</comment>
<sequence length="70" mass="8113">MECEACILAKGSQAVSHARELHLGCDGGRVKKETLRAKQKDKNVEWWEYERLRWECVVIKLCVPLIWLSA</sequence>
<dbReference type="Proteomes" id="UP000829196">
    <property type="component" value="Unassembled WGS sequence"/>
</dbReference>
<proteinExistence type="predicted"/>
<dbReference type="EMBL" id="JAGYWB010000006">
    <property type="protein sequence ID" value="KAI0519817.1"/>
    <property type="molecule type" value="Genomic_DNA"/>
</dbReference>
<evidence type="ECO:0000313" key="1">
    <source>
        <dbReference type="EMBL" id="KAI0519817.1"/>
    </source>
</evidence>